<feature type="transmembrane region" description="Helical" evidence="1">
    <location>
        <begin position="356"/>
        <end position="383"/>
    </location>
</feature>
<dbReference type="AlphaFoldDB" id="A0AA36J101"/>
<keyword evidence="3" id="KW-1185">Reference proteome</keyword>
<evidence type="ECO:0000256" key="1">
    <source>
        <dbReference type="SAM" id="Phobius"/>
    </source>
</evidence>
<feature type="transmembrane region" description="Helical" evidence="1">
    <location>
        <begin position="462"/>
        <end position="480"/>
    </location>
</feature>
<keyword evidence="1" id="KW-1133">Transmembrane helix</keyword>
<keyword evidence="1" id="KW-0812">Transmembrane</keyword>
<evidence type="ECO:0000313" key="3">
    <source>
        <dbReference type="Proteomes" id="UP001178507"/>
    </source>
</evidence>
<reference evidence="2" key="1">
    <citation type="submission" date="2023-08" db="EMBL/GenBank/DDBJ databases">
        <authorList>
            <person name="Chen Y."/>
            <person name="Shah S."/>
            <person name="Dougan E. K."/>
            <person name="Thang M."/>
            <person name="Chan C."/>
        </authorList>
    </citation>
    <scope>NUCLEOTIDE SEQUENCE</scope>
</reference>
<dbReference type="Proteomes" id="UP001178507">
    <property type="component" value="Unassembled WGS sequence"/>
</dbReference>
<dbReference type="EMBL" id="CAUJNA010003272">
    <property type="protein sequence ID" value="CAJ1397608.1"/>
    <property type="molecule type" value="Genomic_DNA"/>
</dbReference>
<evidence type="ECO:0000313" key="2">
    <source>
        <dbReference type="EMBL" id="CAJ1397608.1"/>
    </source>
</evidence>
<protein>
    <submittedName>
        <fullName evidence="2">Uncharacterized protein</fullName>
    </submittedName>
</protein>
<feature type="transmembrane region" description="Helical" evidence="1">
    <location>
        <begin position="420"/>
        <end position="442"/>
    </location>
</feature>
<accession>A0AA36J101</accession>
<name>A0AA36J101_9DINO</name>
<feature type="transmembrane region" description="Helical" evidence="1">
    <location>
        <begin position="507"/>
        <end position="535"/>
    </location>
</feature>
<proteinExistence type="predicted"/>
<organism evidence="2 3">
    <name type="scientific">Effrenium voratum</name>
    <dbReference type="NCBI Taxonomy" id="2562239"/>
    <lineage>
        <taxon>Eukaryota</taxon>
        <taxon>Sar</taxon>
        <taxon>Alveolata</taxon>
        <taxon>Dinophyceae</taxon>
        <taxon>Suessiales</taxon>
        <taxon>Symbiodiniaceae</taxon>
        <taxon>Effrenium</taxon>
    </lineage>
</organism>
<feature type="transmembrane region" description="Helical" evidence="1">
    <location>
        <begin position="49"/>
        <end position="69"/>
    </location>
</feature>
<comment type="caution">
    <text evidence="2">The sequence shown here is derived from an EMBL/GenBank/DDBJ whole genome shotgun (WGS) entry which is preliminary data.</text>
</comment>
<feature type="transmembrane region" description="Helical" evidence="1">
    <location>
        <begin position="547"/>
        <end position="566"/>
    </location>
</feature>
<feature type="transmembrane region" description="Helical" evidence="1">
    <location>
        <begin position="238"/>
        <end position="261"/>
    </location>
</feature>
<sequence>MRTATTSVHPTAVPLSEEADEDDEMVRQALLEGIQRLSADPEVSSEWRLCLAVLRALIFGSFAVAGLYLQSWWCSTHPFVEAVSSITGTLGANTSVSSVEDNCLVDLNVQDIWAQKIREFGELGSMEVKITPVGTNATLQTLWWYNSEEAYQNRRGWVYLLSLGARLMHPVHVDLTINKVMTEAEYITEVQAALEKFHNDAQGVSILKGDFMVDNLAKHDEMTWHDNRWNYYKASWDWQFLCSVAFVIIFVLMSTMIKFVVMEAERDWKAACEVWIAQHDKLWYKLRRRYKYAHRSHTLDPAVFKEQLKNAKEADKPGAAAGVTIEVPLKDRLKMCSPFFVLDNSIANAYRCEEEALWACASALLHAATFSCCPVFMCMACHFKPDWVDAFNYMLGVYALISIPLGFSYYFALDHGRLNIVFSGLQIVLMFCWVVLTLLYIVSSLVYLSSVSAVDPAMIQNALVPLATMFAYVTVIFSRLKALQEHYVAVGQGKAPKGFVLSVIHRLGLSTAMIIIICLEGLVSLFGIFLLQVAMRNLYAGAAGARTYDLVQCAVLPSFALVNGIIKLKNDSRSDAEDAILPDWVNTFQDII</sequence>
<keyword evidence="1" id="KW-0472">Membrane</keyword>
<gene>
    <name evidence="2" type="ORF">EVOR1521_LOCUS21586</name>
</gene>
<feature type="transmembrane region" description="Helical" evidence="1">
    <location>
        <begin position="395"/>
        <end position="413"/>
    </location>
</feature>